<dbReference type="AlphaFoldDB" id="K6Y091"/>
<dbReference type="STRING" id="493475.GARC_0304"/>
<dbReference type="RefSeq" id="WP_007616006.1">
    <property type="nucleotide sequence ID" value="NZ_BAEO01000006.1"/>
</dbReference>
<dbReference type="EMBL" id="BAEO01000006">
    <property type="protein sequence ID" value="GAC17286.1"/>
    <property type="molecule type" value="Genomic_DNA"/>
</dbReference>
<organism evidence="1 2">
    <name type="scientific">Paraglaciecola arctica BSs20135</name>
    <dbReference type="NCBI Taxonomy" id="493475"/>
    <lineage>
        <taxon>Bacteria</taxon>
        <taxon>Pseudomonadati</taxon>
        <taxon>Pseudomonadota</taxon>
        <taxon>Gammaproteobacteria</taxon>
        <taxon>Alteromonadales</taxon>
        <taxon>Alteromonadaceae</taxon>
        <taxon>Paraglaciecola</taxon>
    </lineage>
</organism>
<keyword evidence="2" id="KW-1185">Reference proteome</keyword>
<evidence type="ECO:0000313" key="2">
    <source>
        <dbReference type="Proteomes" id="UP000006327"/>
    </source>
</evidence>
<dbReference type="eggNOG" id="ENOG5033B9C">
    <property type="taxonomic scope" value="Bacteria"/>
</dbReference>
<reference evidence="1 2" key="1">
    <citation type="journal article" date="2017" name="Antonie Van Leeuwenhoek">
        <title>Rhizobium rhizosphaerae sp. nov., a novel species isolated from rice rhizosphere.</title>
        <authorList>
            <person name="Zhao J.J."/>
            <person name="Zhang J."/>
            <person name="Zhang R.J."/>
            <person name="Zhang C.W."/>
            <person name="Yin H.Q."/>
            <person name="Zhang X.X."/>
        </authorList>
    </citation>
    <scope>NUCLEOTIDE SEQUENCE [LARGE SCALE GENOMIC DNA]</scope>
    <source>
        <strain evidence="1 2">BSs20135</strain>
    </source>
</reference>
<name>K6Y091_9ALTE</name>
<dbReference type="Proteomes" id="UP000006327">
    <property type="component" value="Unassembled WGS sequence"/>
</dbReference>
<gene>
    <name evidence="1" type="ORF">GARC_0304</name>
</gene>
<dbReference type="OrthoDB" id="6197894at2"/>
<evidence type="ECO:0000313" key="1">
    <source>
        <dbReference type="EMBL" id="GAC17286.1"/>
    </source>
</evidence>
<accession>K6Y091</accession>
<proteinExistence type="predicted"/>
<sequence length="90" mass="10526">MKLRKMQKKKYEKMFEQVKQERDEIVLKTHLLKADAKDEWHKVDKQWEHFKSKAGQVGKEAKGASGDVSAAAKLLGEEIKKSFQRIRKTL</sequence>
<protein>
    <submittedName>
        <fullName evidence="1">Uncharacterized protein</fullName>
    </submittedName>
</protein>
<comment type="caution">
    <text evidence="1">The sequence shown here is derived from an EMBL/GenBank/DDBJ whole genome shotgun (WGS) entry which is preliminary data.</text>
</comment>